<proteinExistence type="predicted"/>
<name>A0ABQ5KQR1_9EUKA</name>
<keyword evidence="3" id="KW-1185">Reference proteome</keyword>
<feature type="region of interest" description="Disordered" evidence="1">
    <location>
        <begin position="349"/>
        <end position="370"/>
    </location>
</feature>
<evidence type="ECO:0000313" key="3">
    <source>
        <dbReference type="Proteomes" id="UP001057375"/>
    </source>
</evidence>
<reference evidence="2" key="1">
    <citation type="submission" date="2022-03" db="EMBL/GenBank/DDBJ databases">
        <title>Draft genome sequence of Aduncisulcus paluster, a free-living microaerophilic Fornicata.</title>
        <authorList>
            <person name="Yuyama I."/>
            <person name="Kume K."/>
            <person name="Tamura T."/>
            <person name="Inagaki Y."/>
            <person name="Hashimoto T."/>
        </authorList>
    </citation>
    <scope>NUCLEOTIDE SEQUENCE</scope>
    <source>
        <strain evidence="2">NY0171</strain>
    </source>
</reference>
<dbReference type="Proteomes" id="UP001057375">
    <property type="component" value="Unassembled WGS sequence"/>
</dbReference>
<evidence type="ECO:0000313" key="2">
    <source>
        <dbReference type="EMBL" id="GKT34802.1"/>
    </source>
</evidence>
<gene>
    <name evidence="2" type="ORF">ADUPG1_008089</name>
</gene>
<feature type="compositionally biased region" description="Low complexity" evidence="1">
    <location>
        <begin position="201"/>
        <end position="214"/>
    </location>
</feature>
<feature type="region of interest" description="Disordered" evidence="1">
    <location>
        <begin position="181"/>
        <end position="221"/>
    </location>
</feature>
<dbReference type="EMBL" id="BQXS01010870">
    <property type="protein sequence ID" value="GKT34802.1"/>
    <property type="molecule type" value="Genomic_DNA"/>
</dbReference>
<comment type="caution">
    <text evidence="2">The sequence shown here is derived from an EMBL/GenBank/DDBJ whole genome shotgun (WGS) entry which is preliminary data.</text>
</comment>
<accession>A0ABQ5KQR1</accession>
<protein>
    <submittedName>
        <fullName evidence="2">Uncharacterized protein</fullName>
    </submittedName>
</protein>
<evidence type="ECO:0000256" key="1">
    <source>
        <dbReference type="SAM" id="MobiDB-lite"/>
    </source>
</evidence>
<organism evidence="2 3">
    <name type="scientific">Aduncisulcus paluster</name>
    <dbReference type="NCBI Taxonomy" id="2918883"/>
    <lineage>
        <taxon>Eukaryota</taxon>
        <taxon>Metamonada</taxon>
        <taxon>Carpediemonas-like organisms</taxon>
        <taxon>Aduncisulcus</taxon>
    </lineage>
</organism>
<sequence length="466" mass="51521">MLETIFLIGESGVGKTILFSHLIELLTETKQYEDALAPTRGMNIEPLFIRHRKMFPKPRESASFRTQRKAISKRIEEDTKVHRSLKPHIMLVDVGSKTLQKYLTHSTQNSFITPSSIVSIVLNLGKWELHKSHQSKSKESISPCLSGVGELDEAHDLTVTPQPIEGEGECADHDLEKLQAPSKSHGFVPVDKSTGDSVGITSTSSSSSPTPQSPVEAEPLDPFATMQRQFFSQRLSLRMAQRTPIVSTCSPHQLFTERLITFLKHSDVRLQQCPPIPVVFLVNIPSMMRKPRKISRKSDIISSNPIEEKDAKKSDDISALKTTKEIVESAMISVSPSTVLEGPKIDTIQEQEGDLETVSSGDGRGDLPKPKEAVSIEPEHPIDNQTAESACSCDQSPVDVSTHAPLVETEQEVTGRINGLVQEMLEAYGALEMVKHRPTLSLCMDVNIPSYQTIAQIIRWGDGLFS</sequence>